<organism evidence="2 3">
    <name type="scientific">Mucilaginibacter rigui</name>
    <dbReference type="NCBI Taxonomy" id="534635"/>
    <lineage>
        <taxon>Bacteria</taxon>
        <taxon>Pseudomonadati</taxon>
        <taxon>Bacteroidota</taxon>
        <taxon>Sphingobacteriia</taxon>
        <taxon>Sphingobacteriales</taxon>
        <taxon>Sphingobacteriaceae</taxon>
        <taxon>Mucilaginibacter</taxon>
    </lineage>
</organism>
<dbReference type="InterPro" id="IPR015943">
    <property type="entry name" value="WD40/YVTN_repeat-like_dom_sf"/>
</dbReference>
<dbReference type="Proteomes" id="UP000618754">
    <property type="component" value="Unassembled WGS sequence"/>
</dbReference>
<dbReference type="InterPro" id="IPR026341">
    <property type="entry name" value="T9SS_type_B"/>
</dbReference>
<dbReference type="RefSeq" id="WP_191177218.1">
    <property type="nucleotide sequence ID" value="NZ_JACWMW010000005.1"/>
</dbReference>
<dbReference type="InterPro" id="IPR013783">
    <property type="entry name" value="Ig-like_fold"/>
</dbReference>
<dbReference type="PROSITE" id="PS50093">
    <property type="entry name" value="PKD"/>
    <property type="match status" value="1"/>
</dbReference>
<proteinExistence type="predicted"/>
<evidence type="ECO:0000313" key="2">
    <source>
        <dbReference type="EMBL" id="MBD1387370.1"/>
    </source>
</evidence>
<dbReference type="InterPro" id="IPR044023">
    <property type="entry name" value="Ig_7"/>
</dbReference>
<name>A0ABR7X9X2_9SPHI</name>
<gene>
    <name evidence="2" type="ORF">IDJ75_18935</name>
</gene>
<evidence type="ECO:0000259" key="1">
    <source>
        <dbReference type="PROSITE" id="PS50093"/>
    </source>
</evidence>
<dbReference type="SUPFAM" id="SSF49299">
    <property type="entry name" value="PKD domain"/>
    <property type="match status" value="1"/>
</dbReference>
<dbReference type="Gene3D" id="2.130.10.10">
    <property type="entry name" value="YVTN repeat-like/Quinoprotein amine dehydrogenase"/>
    <property type="match status" value="1"/>
</dbReference>
<comment type="caution">
    <text evidence="2">The sequence shown here is derived from an EMBL/GenBank/DDBJ whole genome shotgun (WGS) entry which is preliminary data.</text>
</comment>
<dbReference type="Pfam" id="PF13585">
    <property type="entry name" value="CHU_C"/>
    <property type="match status" value="1"/>
</dbReference>
<dbReference type="Pfam" id="PF19081">
    <property type="entry name" value="Ig_7"/>
    <property type="match status" value="1"/>
</dbReference>
<dbReference type="InterPro" id="IPR035986">
    <property type="entry name" value="PKD_dom_sf"/>
</dbReference>
<dbReference type="CDD" id="cd00146">
    <property type="entry name" value="PKD"/>
    <property type="match status" value="1"/>
</dbReference>
<dbReference type="SUPFAM" id="SSF50956">
    <property type="entry name" value="Thermostable phytase (3-phytase)"/>
    <property type="match status" value="1"/>
</dbReference>
<feature type="domain" description="PKD" evidence="1">
    <location>
        <begin position="388"/>
        <end position="424"/>
    </location>
</feature>
<sequence>MLLCINRSFAQKSNNIWYFGEYAGLDFNQGAPVSLTNGQLSAIEACASVADNNGNILFYTDGITVWNKQNAIMLNGSGLSGEVSATQTLIVQKPGSDDIYYIFTTKTNNGELDYSTVDIAKDGGLGEITQKNQFLLTFSTEKIAAVRHANGKDIWLIAHEANNNTFVTWLITANGIPTTPSSSTSIGTLNKGDLTSGIGYLKASPDGKTLALASYDENEGFVETFSFDTSLGYISNAHTLRGFTSNTNPYGIEFSPDGKLLYITEYQISVGCKLYQVKLPFTNGQVSDKGIVLSISAGYGALQLAPDNKIYLSQFDQNYLHVINSPNTEGPGCDFVAEAVYLNGKRAKLGLPPAYVTTSTGITINTTGICFGGATSFNLVSPINNFDSITWGFGDPASGADNVSDQRNPSHQFSQPGTYTVKVTTLYNGIINTETKQIDIFASPDGALHDVAADKPILCDDGVVNIIAHGAAGAGVYNWYDASQNFIVANNGIYQTPVLTASTSFYVAISNGGCEGERVRIDIKYAKATALITASNTIINQGETVVLTANDAKLYQWSSPTAFLTATDTKTVMSTPAVNTTYKLVVTNADGCTAETAVEIIVRSDIKVPNTFTPNADGVNDYWVIKNMDVLDNFTQVFNRNGARVYSMKNYKNNWNGTRNGKPLPVGTYYYIITLYDRTVLSGNVTILR</sequence>
<dbReference type="EMBL" id="JACWMW010000005">
    <property type="protein sequence ID" value="MBD1387370.1"/>
    <property type="molecule type" value="Genomic_DNA"/>
</dbReference>
<reference evidence="2 3" key="1">
    <citation type="submission" date="2020-09" db="EMBL/GenBank/DDBJ databases">
        <title>Novel species of Mucilaginibacter isolated from a glacier on the Tibetan Plateau.</title>
        <authorList>
            <person name="Liu Q."/>
            <person name="Xin Y.-H."/>
        </authorList>
    </citation>
    <scope>NUCLEOTIDE SEQUENCE [LARGE SCALE GENOMIC DNA]</scope>
    <source>
        <strain evidence="2 3">CGMCC 1.13878</strain>
    </source>
</reference>
<dbReference type="InterPro" id="IPR000601">
    <property type="entry name" value="PKD_dom"/>
</dbReference>
<evidence type="ECO:0000313" key="3">
    <source>
        <dbReference type="Proteomes" id="UP000618754"/>
    </source>
</evidence>
<keyword evidence="3" id="KW-1185">Reference proteome</keyword>
<accession>A0ABR7X9X2</accession>
<dbReference type="Gene3D" id="2.60.40.10">
    <property type="entry name" value="Immunoglobulins"/>
    <property type="match status" value="2"/>
</dbReference>
<dbReference type="NCBIfam" id="TIGR04131">
    <property type="entry name" value="Bac_Flav_CTERM"/>
    <property type="match status" value="1"/>
</dbReference>
<protein>
    <submittedName>
        <fullName evidence="2">Gliding motility-associated C-terminal domain-containing protein</fullName>
    </submittedName>
</protein>